<evidence type="ECO:0000313" key="1">
    <source>
        <dbReference type="EMBL" id="SEP01619.1"/>
    </source>
</evidence>
<dbReference type="SUPFAM" id="SSF51735">
    <property type="entry name" value="NAD(P)-binding Rossmann-fold domains"/>
    <property type="match status" value="1"/>
</dbReference>
<reference evidence="2" key="1">
    <citation type="submission" date="2016-10" db="EMBL/GenBank/DDBJ databases">
        <authorList>
            <person name="Varghese N."/>
            <person name="Submissions S."/>
        </authorList>
    </citation>
    <scope>NUCLEOTIDE SEQUENCE [LARGE SCALE GENOMIC DNA]</scope>
    <source>
        <strain evidence="2">DSM 123</strain>
    </source>
</reference>
<proteinExistence type="predicted"/>
<dbReference type="Proteomes" id="UP000199615">
    <property type="component" value="Unassembled WGS sequence"/>
</dbReference>
<gene>
    <name evidence="1" type="ORF">SAMN05444123_1073</name>
</gene>
<organism evidence="1 2">
    <name type="scientific">Rhodopseudomonas pseudopalustris</name>
    <dbReference type="NCBI Taxonomy" id="1513892"/>
    <lineage>
        <taxon>Bacteria</taxon>
        <taxon>Pseudomonadati</taxon>
        <taxon>Pseudomonadota</taxon>
        <taxon>Alphaproteobacteria</taxon>
        <taxon>Hyphomicrobiales</taxon>
        <taxon>Nitrobacteraceae</taxon>
        <taxon>Rhodopseudomonas</taxon>
    </lineage>
</organism>
<evidence type="ECO:0000313" key="2">
    <source>
        <dbReference type="Proteomes" id="UP000199615"/>
    </source>
</evidence>
<protein>
    <submittedName>
        <fullName evidence="1">Dipicolinate synthase subunit A</fullName>
    </submittedName>
</protein>
<dbReference type="InterPro" id="IPR036291">
    <property type="entry name" value="NAD(P)-bd_dom_sf"/>
</dbReference>
<dbReference type="AlphaFoldDB" id="A0A1H8UEI0"/>
<dbReference type="Gene3D" id="3.40.50.720">
    <property type="entry name" value="NAD(P)-binding Rossmann-like Domain"/>
    <property type="match status" value="1"/>
</dbReference>
<sequence length="142" mass="15208">MGPAHQEANGRIAVCVVGDGDVVVQLLERLANMGVRVHATADTIDDYSVLERIGAVPHRFEDMPAVAAGIDLLISTSFSRPIGATVLARLPESAVVIDLAGPPGSVDFEVAQRLARRAIWEPPVDGRFDASWRSVADQIEKL</sequence>
<accession>A0A1H8UEI0</accession>
<name>A0A1H8UEI0_9BRAD</name>
<keyword evidence="2" id="KW-1185">Reference proteome</keyword>
<dbReference type="EMBL" id="FODT01000007">
    <property type="protein sequence ID" value="SEP01619.1"/>
    <property type="molecule type" value="Genomic_DNA"/>
</dbReference>